<comment type="caution">
    <text evidence="1">The sequence shown here is derived from an EMBL/GenBank/DDBJ whole genome shotgun (WGS) entry which is preliminary data.</text>
</comment>
<dbReference type="Proteomes" id="UP000265520">
    <property type="component" value="Unassembled WGS sequence"/>
</dbReference>
<dbReference type="EMBL" id="LXQA011295792">
    <property type="protein sequence ID" value="MCI92274.1"/>
    <property type="molecule type" value="Genomic_DNA"/>
</dbReference>
<organism evidence="1 2">
    <name type="scientific">Trifolium medium</name>
    <dbReference type="NCBI Taxonomy" id="97028"/>
    <lineage>
        <taxon>Eukaryota</taxon>
        <taxon>Viridiplantae</taxon>
        <taxon>Streptophyta</taxon>
        <taxon>Embryophyta</taxon>
        <taxon>Tracheophyta</taxon>
        <taxon>Spermatophyta</taxon>
        <taxon>Magnoliopsida</taxon>
        <taxon>eudicotyledons</taxon>
        <taxon>Gunneridae</taxon>
        <taxon>Pentapetalae</taxon>
        <taxon>rosids</taxon>
        <taxon>fabids</taxon>
        <taxon>Fabales</taxon>
        <taxon>Fabaceae</taxon>
        <taxon>Papilionoideae</taxon>
        <taxon>50 kb inversion clade</taxon>
        <taxon>NPAAA clade</taxon>
        <taxon>Hologalegina</taxon>
        <taxon>IRL clade</taxon>
        <taxon>Trifolieae</taxon>
        <taxon>Trifolium</taxon>
    </lineage>
</organism>
<evidence type="ECO:0000313" key="1">
    <source>
        <dbReference type="EMBL" id="MCI92274.1"/>
    </source>
</evidence>
<keyword evidence="2" id="KW-1185">Reference proteome</keyword>
<accession>A0A392VV46</accession>
<sequence>CCLGRFGFGRWRDAQGCGSKATFLLEFARRAAGAGAARSTALFSGFFSWLLRGARRWSARRAGV</sequence>
<protein>
    <submittedName>
        <fullName evidence="1">Uncharacterized protein</fullName>
    </submittedName>
</protein>
<feature type="non-terminal residue" evidence="1">
    <location>
        <position position="1"/>
    </location>
</feature>
<evidence type="ECO:0000313" key="2">
    <source>
        <dbReference type="Proteomes" id="UP000265520"/>
    </source>
</evidence>
<reference evidence="1 2" key="1">
    <citation type="journal article" date="2018" name="Front. Plant Sci.">
        <title>Red Clover (Trifolium pratense) and Zigzag Clover (T. medium) - A Picture of Genomic Similarities and Differences.</title>
        <authorList>
            <person name="Dluhosova J."/>
            <person name="Istvanek J."/>
            <person name="Nedelnik J."/>
            <person name="Repkova J."/>
        </authorList>
    </citation>
    <scope>NUCLEOTIDE SEQUENCE [LARGE SCALE GENOMIC DNA]</scope>
    <source>
        <strain evidence="2">cv. 10/8</strain>
        <tissue evidence="1">Leaf</tissue>
    </source>
</reference>
<proteinExistence type="predicted"/>
<name>A0A392VV46_9FABA</name>
<dbReference type="AlphaFoldDB" id="A0A392VV46"/>